<dbReference type="EMBL" id="JBJQND010000002">
    <property type="protein sequence ID" value="KAL3884783.1"/>
    <property type="molecule type" value="Genomic_DNA"/>
</dbReference>
<proteinExistence type="predicted"/>
<accession>A0ABD3XII5</accession>
<organism evidence="2 3">
    <name type="scientific">Sinanodonta woodiana</name>
    <name type="common">Chinese pond mussel</name>
    <name type="synonym">Anodonta woodiana</name>
    <dbReference type="NCBI Taxonomy" id="1069815"/>
    <lineage>
        <taxon>Eukaryota</taxon>
        <taxon>Metazoa</taxon>
        <taxon>Spiralia</taxon>
        <taxon>Lophotrochozoa</taxon>
        <taxon>Mollusca</taxon>
        <taxon>Bivalvia</taxon>
        <taxon>Autobranchia</taxon>
        <taxon>Heteroconchia</taxon>
        <taxon>Palaeoheterodonta</taxon>
        <taxon>Unionida</taxon>
        <taxon>Unionoidea</taxon>
        <taxon>Unionidae</taxon>
        <taxon>Unioninae</taxon>
        <taxon>Sinanodonta</taxon>
    </lineage>
</organism>
<evidence type="ECO:0000313" key="2">
    <source>
        <dbReference type="EMBL" id="KAL3884783.1"/>
    </source>
</evidence>
<keyword evidence="1" id="KW-0472">Membrane</keyword>
<gene>
    <name evidence="2" type="ORF">ACJMK2_024884</name>
</gene>
<sequence length="158" mass="17616">RIVTGQVSKPIILPFICNDTNTSSIKIGKSHAFDYVDYIIYDITHKNCTNTKVTPDFKDRNFSCVLNEANFDLTFRELLWSDKGGYLAWDDQGVLLDALFIGIPDNNTSSMPGASTPDSSSDKDEHGKLIWLLVSAAINVLLLACLAIIAVRKLRHRK</sequence>
<feature type="transmembrane region" description="Helical" evidence="1">
    <location>
        <begin position="129"/>
        <end position="151"/>
    </location>
</feature>
<protein>
    <submittedName>
        <fullName evidence="2">Uncharacterized protein</fullName>
    </submittedName>
</protein>
<dbReference type="AlphaFoldDB" id="A0ABD3XII5"/>
<evidence type="ECO:0000313" key="3">
    <source>
        <dbReference type="Proteomes" id="UP001634394"/>
    </source>
</evidence>
<keyword evidence="3" id="KW-1185">Reference proteome</keyword>
<evidence type="ECO:0000256" key="1">
    <source>
        <dbReference type="SAM" id="Phobius"/>
    </source>
</evidence>
<feature type="non-terminal residue" evidence="2">
    <location>
        <position position="1"/>
    </location>
</feature>
<reference evidence="2 3" key="1">
    <citation type="submission" date="2024-11" db="EMBL/GenBank/DDBJ databases">
        <title>Chromosome-level genome assembly of the freshwater bivalve Anodonta woodiana.</title>
        <authorList>
            <person name="Chen X."/>
        </authorList>
    </citation>
    <scope>NUCLEOTIDE SEQUENCE [LARGE SCALE GENOMIC DNA]</scope>
    <source>
        <strain evidence="2">MN2024</strain>
        <tissue evidence="2">Gills</tissue>
    </source>
</reference>
<feature type="non-terminal residue" evidence="2">
    <location>
        <position position="158"/>
    </location>
</feature>
<keyword evidence="1" id="KW-1133">Transmembrane helix</keyword>
<name>A0ABD3XII5_SINWO</name>
<dbReference type="Proteomes" id="UP001634394">
    <property type="component" value="Unassembled WGS sequence"/>
</dbReference>
<comment type="caution">
    <text evidence="2">The sequence shown here is derived from an EMBL/GenBank/DDBJ whole genome shotgun (WGS) entry which is preliminary data.</text>
</comment>
<keyword evidence="1" id="KW-0812">Transmembrane</keyword>